<dbReference type="EMBL" id="JAODYH010000007">
    <property type="protein sequence ID" value="MCT9812228.1"/>
    <property type="molecule type" value="Genomic_DNA"/>
</dbReference>
<dbReference type="Proteomes" id="UP001525968">
    <property type="component" value="Unassembled WGS sequence"/>
</dbReference>
<evidence type="ECO:0000259" key="1">
    <source>
        <dbReference type="Pfam" id="PF12680"/>
    </source>
</evidence>
<evidence type="ECO:0000313" key="2">
    <source>
        <dbReference type="EMBL" id="MCT9812228.1"/>
    </source>
</evidence>
<feature type="domain" description="SnoaL-like" evidence="1">
    <location>
        <begin position="16"/>
        <end position="112"/>
    </location>
</feature>
<dbReference type="Gene3D" id="3.10.450.50">
    <property type="match status" value="1"/>
</dbReference>
<dbReference type="InterPro" id="IPR037401">
    <property type="entry name" value="SnoaL-like"/>
</dbReference>
<evidence type="ECO:0000313" key="3">
    <source>
        <dbReference type="Proteomes" id="UP001525968"/>
    </source>
</evidence>
<protein>
    <submittedName>
        <fullName evidence="2">Nuclear transport factor 2 family protein</fullName>
    </submittedName>
</protein>
<accession>A0ABT2PSX5</accession>
<keyword evidence="3" id="KW-1185">Reference proteome</keyword>
<comment type="caution">
    <text evidence="2">The sequence shown here is derived from an EMBL/GenBank/DDBJ whole genome shotgun (WGS) entry which is preliminary data.</text>
</comment>
<reference evidence="2 3" key="1">
    <citation type="submission" date="2022-09" db="EMBL/GenBank/DDBJ databases">
        <title>Draft genome of isolate Be4.</title>
        <authorList>
            <person name="Sanchez-Castro I."/>
            <person name="Martinez-Rodriguez P."/>
            <person name="Descostes M."/>
            <person name="Merroun M."/>
        </authorList>
    </citation>
    <scope>NUCLEOTIDE SEQUENCE [LARGE SCALE GENOMIC DNA]</scope>
    <source>
        <strain evidence="2 3">Be4</strain>
    </source>
</reference>
<gene>
    <name evidence="2" type="ORF">N0K08_16395</name>
</gene>
<dbReference type="SUPFAM" id="SSF54427">
    <property type="entry name" value="NTF2-like"/>
    <property type="match status" value="1"/>
</dbReference>
<proteinExistence type="predicted"/>
<dbReference type="Pfam" id="PF12680">
    <property type="entry name" value="SnoaL_2"/>
    <property type="match status" value="1"/>
</dbReference>
<dbReference type="RefSeq" id="WP_261501462.1">
    <property type="nucleotide sequence ID" value="NZ_JAODYH010000007.1"/>
</dbReference>
<name>A0ABT2PSX5_9BURK</name>
<organism evidence="2 3">
    <name type="scientific">Acidovorax bellezanensis</name>
    <dbReference type="NCBI Taxonomy" id="2976702"/>
    <lineage>
        <taxon>Bacteria</taxon>
        <taxon>Pseudomonadati</taxon>
        <taxon>Pseudomonadota</taxon>
        <taxon>Betaproteobacteria</taxon>
        <taxon>Burkholderiales</taxon>
        <taxon>Comamonadaceae</taxon>
        <taxon>Acidovorax</taxon>
    </lineage>
</organism>
<dbReference type="InterPro" id="IPR032710">
    <property type="entry name" value="NTF2-like_dom_sf"/>
</dbReference>
<sequence>MTHPDNCTDARVAAVVAAYEGLRVETLPALMALYSEHARFKDPFNEVCGRPAIEHIFRHMFDTLDAPRFVVATQVCQGDDAFLTWEFSFRRRAGAAVLRIRGASHLHFSAQGGVELHRDYWDPAEELYSKLPLLGAVMRGLRKLLSSEPRNHRQR</sequence>